<feature type="domain" description="Helicase C-terminal" evidence="1">
    <location>
        <begin position="1"/>
        <end position="88"/>
    </location>
</feature>
<proteinExistence type="predicted"/>
<name>A0ABN9L896_9NEOB</name>
<evidence type="ECO:0000313" key="3">
    <source>
        <dbReference type="Proteomes" id="UP001176940"/>
    </source>
</evidence>
<dbReference type="PROSITE" id="PS51194">
    <property type="entry name" value="HELICASE_CTER"/>
    <property type="match status" value="1"/>
</dbReference>
<dbReference type="InterPro" id="IPR027417">
    <property type="entry name" value="P-loop_NTPase"/>
</dbReference>
<evidence type="ECO:0000313" key="2">
    <source>
        <dbReference type="EMBL" id="CAJ0935762.1"/>
    </source>
</evidence>
<dbReference type="PANTHER" id="PTHR14074:SF16">
    <property type="entry name" value="ANTIVIRAL INNATE IMMUNE RESPONSE RECEPTOR RIG-I"/>
    <property type="match status" value="1"/>
</dbReference>
<accession>A0ABN9L896</accession>
<dbReference type="PANTHER" id="PTHR14074">
    <property type="entry name" value="HELICASE WITH DEATH DOMAIN-RELATED"/>
    <property type="match status" value="1"/>
</dbReference>
<reference evidence="2" key="1">
    <citation type="submission" date="2023-07" db="EMBL/GenBank/DDBJ databases">
        <authorList>
            <person name="Stuckert A."/>
        </authorList>
    </citation>
    <scope>NUCLEOTIDE SEQUENCE</scope>
</reference>
<comment type="caution">
    <text evidence="2">The sequence shown here is derived from an EMBL/GenBank/DDBJ whole genome shotgun (WGS) entry which is preliminary data.</text>
</comment>
<evidence type="ECO:0000259" key="1">
    <source>
        <dbReference type="PROSITE" id="PS51194"/>
    </source>
</evidence>
<organism evidence="2 3">
    <name type="scientific">Ranitomeya imitator</name>
    <name type="common">mimic poison frog</name>
    <dbReference type="NCBI Taxonomy" id="111125"/>
    <lineage>
        <taxon>Eukaryota</taxon>
        <taxon>Metazoa</taxon>
        <taxon>Chordata</taxon>
        <taxon>Craniata</taxon>
        <taxon>Vertebrata</taxon>
        <taxon>Euteleostomi</taxon>
        <taxon>Amphibia</taxon>
        <taxon>Batrachia</taxon>
        <taxon>Anura</taxon>
        <taxon>Neobatrachia</taxon>
        <taxon>Hyloidea</taxon>
        <taxon>Dendrobatidae</taxon>
        <taxon>Dendrobatinae</taxon>
        <taxon>Ranitomeya</taxon>
    </lineage>
</organism>
<protein>
    <recommendedName>
        <fullName evidence="1">Helicase C-terminal domain-containing protein</fullName>
    </recommendedName>
</protein>
<dbReference type="EMBL" id="CAUEEQ010011594">
    <property type="protein sequence ID" value="CAJ0935762.1"/>
    <property type="molecule type" value="Genomic_DNA"/>
</dbReference>
<sequence>MSLPGQKGALETFRNSEDSKLLIATSVADEGIDIPACNLVLLYEYVGNVTKMIQVRGYVHTLRICPWIRSVLDAADLQQFSMRFTVAC</sequence>
<dbReference type="Proteomes" id="UP001176940">
    <property type="component" value="Unassembled WGS sequence"/>
</dbReference>
<keyword evidence="3" id="KW-1185">Reference proteome</keyword>
<gene>
    <name evidence="2" type="ORF">RIMI_LOCUS6445500</name>
</gene>
<dbReference type="InterPro" id="IPR001650">
    <property type="entry name" value="Helicase_C-like"/>
</dbReference>
<dbReference type="InterPro" id="IPR051363">
    <property type="entry name" value="RLR_Helicase"/>
</dbReference>
<dbReference type="SUPFAM" id="SSF52540">
    <property type="entry name" value="P-loop containing nucleoside triphosphate hydrolases"/>
    <property type="match status" value="1"/>
</dbReference>
<dbReference type="Pfam" id="PF00271">
    <property type="entry name" value="Helicase_C"/>
    <property type="match status" value="1"/>
</dbReference>
<dbReference type="Gene3D" id="3.40.50.300">
    <property type="entry name" value="P-loop containing nucleotide triphosphate hydrolases"/>
    <property type="match status" value="1"/>
</dbReference>